<comment type="caution">
    <text evidence="1">The sequence shown here is derived from an EMBL/GenBank/DDBJ whole genome shotgun (WGS) entry which is preliminary data.</text>
</comment>
<evidence type="ECO:0000313" key="2">
    <source>
        <dbReference type="Proteomes" id="UP000297429"/>
    </source>
</evidence>
<keyword evidence="2" id="KW-1185">Reference proteome</keyword>
<dbReference type="RefSeq" id="WP_121284615.1">
    <property type="nucleotide sequence ID" value="NZ_RCCK01000011.1"/>
</dbReference>
<organism evidence="1 2">
    <name type="scientific">Pedobacter alluvionis</name>
    <dbReference type="NCBI Taxonomy" id="475253"/>
    <lineage>
        <taxon>Bacteria</taxon>
        <taxon>Pseudomonadati</taxon>
        <taxon>Bacteroidota</taxon>
        <taxon>Sphingobacteriia</taxon>
        <taxon>Sphingobacteriales</taxon>
        <taxon>Sphingobacteriaceae</taxon>
        <taxon>Pedobacter</taxon>
    </lineage>
</organism>
<name>A0ABY2HYV5_9SPHI</name>
<gene>
    <name evidence="1" type="ORF">E3V97_04495</name>
</gene>
<dbReference type="InterPro" id="IPR017502">
    <property type="entry name" value="Sortase_SrtB_target"/>
</dbReference>
<dbReference type="Proteomes" id="UP000297429">
    <property type="component" value="Unassembled WGS sequence"/>
</dbReference>
<proteinExistence type="predicted"/>
<reference evidence="1 2" key="1">
    <citation type="submission" date="2019-03" db="EMBL/GenBank/DDBJ databases">
        <authorList>
            <person name="He R.-H."/>
        </authorList>
    </citation>
    <scope>NUCLEOTIDE SEQUENCE [LARGE SCALE GENOMIC DNA]</scope>
    <source>
        <strain evidence="1 2">DSM 19624</strain>
    </source>
</reference>
<dbReference type="EMBL" id="SOPX01000001">
    <property type="protein sequence ID" value="TFB34159.1"/>
    <property type="molecule type" value="Genomic_DNA"/>
</dbReference>
<dbReference type="NCBIfam" id="TIGR03063">
    <property type="entry name" value="srtB_target"/>
    <property type="match status" value="1"/>
</dbReference>
<accession>A0ABY2HYV5</accession>
<protein>
    <submittedName>
        <fullName evidence="1">Sortase B protein-sorting domain-containing protein</fullName>
    </submittedName>
</protein>
<sequence length="18" mass="2110">MFSWLIIGSGLYLIKRVL</sequence>
<evidence type="ECO:0000313" key="1">
    <source>
        <dbReference type="EMBL" id="TFB34159.1"/>
    </source>
</evidence>